<dbReference type="InterPro" id="IPR024520">
    <property type="entry name" value="DUF3558"/>
</dbReference>
<accession>A0A8J3C638</accession>
<dbReference type="AlphaFoldDB" id="A0A8J3C638"/>
<proteinExistence type="predicted"/>
<evidence type="ECO:0008006" key="4">
    <source>
        <dbReference type="Google" id="ProtNLM"/>
    </source>
</evidence>
<gene>
    <name evidence="2" type="ORF">GCM10012275_03340</name>
</gene>
<reference evidence="2" key="2">
    <citation type="submission" date="2020-09" db="EMBL/GenBank/DDBJ databases">
        <authorList>
            <person name="Sun Q."/>
            <person name="Zhou Y."/>
        </authorList>
    </citation>
    <scope>NUCLEOTIDE SEQUENCE</scope>
    <source>
        <strain evidence="2">CGMCC 4.5737</strain>
    </source>
</reference>
<organism evidence="2 3">
    <name type="scientific">Longimycelium tulufanense</name>
    <dbReference type="NCBI Taxonomy" id="907463"/>
    <lineage>
        <taxon>Bacteria</taxon>
        <taxon>Bacillati</taxon>
        <taxon>Actinomycetota</taxon>
        <taxon>Actinomycetes</taxon>
        <taxon>Pseudonocardiales</taxon>
        <taxon>Pseudonocardiaceae</taxon>
        <taxon>Longimycelium</taxon>
    </lineage>
</organism>
<reference evidence="2" key="1">
    <citation type="journal article" date="2014" name="Int. J. Syst. Evol. Microbiol.">
        <title>Complete genome sequence of Corynebacterium casei LMG S-19264T (=DSM 44701T), isolated from a smear-ripened cheese.</title>
        <authorList>
            <consortium name="US DOE Joint Genome Institute (JGI-PGF)"/>
            <person name="Walter F."/>
            <person name="Albersmeier A."/>
            <person name="Kalinowski J."/>
            <person name="Ruckert C."/>
        </authorList>
    </citation>
    <scope>NUCLEOTIDE SEQUENCE</scope>
    <source>
        <strain evidence="2">CGMCC 4.5737</strain>
    </source>
</reference>
<evidence type="ECO:0000256" key="1">
    <source>
        <dbReference type="SAM" id="MobiDB-lite"/>
    </source>
</evidence>
<feature type="region of interest" description="Disordered" evidence="1">
    <location>
        <begin position="71"/>
        <end position="92"/>
    </location>
</feature>
<dbReference type="Proteomes" id="UP000637578">
    <property type="component" value="Unassembled WGS sequence"/>
</dbReference>
<keyword evidence="3" id="KW-1185">Reference proteome</keyword>
<name>A0A8J3C638_9PSEU</name>
<comment type="caution">
    <text evidence="2">The sequence shown here is derived from an EMBL/GenBank/DDBJ whole genome shotgun (WGS) entry which is preliminary data.</text>
</comment>
<evidence type="ECO:0000313" key="2">
    <source>
        <dbReference type="EMBL" id="GGM35398.1"/>
    </source>
</evidence>
<protein>
    <recommendedName>
        <fullName evidence="4">DUF3558 domain-containing protein</fullName>
    </recommendedName>
</protein>
<sequence length="364" mass="38393">MRSNTLELPTAQGKTPFRARRDHPLATVHGVSRSARSRAVALAVAFAAPVVLAGCGSSVDLAKVTFSRTTIPAGEADPSGQRGAAPPDDGPLDAAFAMEKLRQVEPCALLEEKLLGTLGTPAESRPSGYSKCSNYMKDKAGKKLNITIIVGDTLIVDQSKLRTVVGGLRANVQKLSSGSTCFVRVPVQGGRNALGLSVQAGVADGDPCQPARRVAEAVTTKIRRDPPRREAEAGTLAGVDPCQLLDGPARAEAIGGAGTERRFGLYQCTYSHGGVDLRVSFDLGSDPASRNGDKVDLGGVTAFQRRSDNVYPSCELQWKHRRAAGNRSEVARVKLENVQKLPELDVCGKAAGAARALLPKLPRP</sequence>
<dbReference type="EMBL" id="BMMK01000001">
    <property type="protein sequence ID" value="GGM35398.1"/>
    <property type="molecule type" value="Genomic_DNA"/>
</dbReference>
<evidence type="ECO:0000313" key="3">
    <source>
        <dbReference type="Proteomes" id="UP000637578"/>
    </source>
</evidence>
<dbReference type="Pfam" id="PF12079">
    <property type="entry name" value="DUF3558"/>
    <property type="match status" value="1"/>
</dbReference>